<keyword evidence="3" id="KW-1185">Reference proteome</keyword>
<reference evidence="2 3" key="1">
    <citation type="submission" date="2020-06" db="EMBL/GenBank/DDBJ databases">
        <authorList>
            <person name="Hwang Y.J."/>
        </authorList>
    </citation>
    <scope>NUCLEOTIDE SEQUENCE [LARGE SCALE GENOMIC DNA]</scope>
    <source>
        <strain evidence="2 3">KUDC8001</strain>
    </source>
</reference>
<accession>A0A7L7LCM2</accession>
<feature type="chain" id="PRO_5029737226" evidence="1">
    <location>
        <begin position="30"/>
        <end position="342"/>
    </location>
</feature>
<proteinExistence type="predicted"/>
<sequence>MEKLCTFKTKAKQAGLLAVLTILACQVSAQKVSNKKVWTTYYKTPVVALAPKYTSYSMEYDYGDMVVPAGERPKLPSLEYKKADGDLTLKVWVKNVYPSEKQMTQANVGGRPRVYYQVSYKADYGYEVIDKTTGDEVATYKREDGTYNTPAFGSKTELDIYLKNALVSDLTKYLVNKVNSRVSYDLSPNKFKVKVVSNIIEGSAPAYQEINKVTSDFTTLIAAPDIDKEKLRPIAETWESHLMKVNWTDKKSEINKKVGNALIYNLCAAYLLMEEYQKLAEIAQLSESKNKGLLSDLSAPAFEVELKYPWPGSVPPSETNDTKTRTFYFPRYADFAEEIAKK</sequence>
<name>A0A7L7LCM2_9BACT</name>
<dbReference type="KEGG" id="add:HUW48_21970"/>
<dbReference type="RefSeq" id="WP_182412970.1">
    <property type="nucleotide sequence ID" value="NZ_CP055153.1"/>
</dbReference>
<dbReference type="AlphaFoldDB" id="A0A7L7LCM2"/>
<evidence type="ECO:0000256" key="1">
    <source>
        <dbReference type="SAM" id="SignalP"/>
    </source>
</evidence>
<gene>
    <name evidence="2" type="ORF">HUW48_21970</name>
</gene>
<organism evidence="2 3">
    <name type="scientific">Adhaeribacter radiodurans</name>
    <dbReference type="NCBI Taxonomy" id="2745197"/>
    <lineage>
        <taxon>Bacteria</taxon>
        <taxon>Pseudomonadati</taxon>
        <taxon>Bacteroidota</taxon>
        <taxon>Cytophagia</taxon>
        <taxon>Cytophagales</taxon>
        <taxon>Hymenobacteraceae</taxon>
        <taxon>Adhaeribacter</taxon>
    </lineage>
</organism>
<evidence type="ECO:0000313" key="2">
    <source>
        <dbReference type="EMBL" id="QMU30523.1"/>
    </source>
</evidence>
<reference evidence="2 3" key="2">
    <citation type="submission" date="2020-08" db="EMBL/GenBank/DDBJ databases">
        <title>Adhaeribacter dokdonensis sp. nov., isolated from the rhizosphere of Elymus tsukushiensis, a plant native to the Dokdo Islands, Republic of Korea.</title>
        <authorList>
            <person name="Ghim S.Y."/>
        </authorList>
    </citation>
    <scope>NUCLEOTIDE SEQUENCE [LARGE SCALE GENOMIC DNA]</scope>
    <source>
        <strain evidence="2 3">KUDC8001</strain>
    </source>
</reference>
<protein>
    <submittedName>
        <fullName evidence="2">Uncharacterized protein</fullName>
    </submittedName>
</protein>
<feature type="signal peptide" evidence="1">
    <location>
        <begin position="1"/>
        <end position="29"/>
    </location>
</feature>
<evidence type="ECO:0000313" key="3">
    <source>
        <dbReference type="Proteomes" id="UP000514509"/>
    </source>
</evidence>
<dbReference type="PROSITE" id="PS51257">
    <property type="entry name" value="PROKAR_LIPOPROTEIN"/>
    <property type="match status" value="1"/>
</dbReference>
<dbReference type="Proteomes" id="UP000514509">
    <property type="component" value="Chromosome"/>
</dbReference>
<dbReference type="EMBL" id="CP055153">
    <property type="protein sequence ID" value="QMU30523.1"/>
    <property type="molecule type" value="Genomic_DNA"/>
</dbReference>
<keyword evidence="1" id="KW-0732">Signal</keyword>